<dbReference type="InterPro" id="IPR020568">
    <property type="entry name" value="Ribosomal_Su5_D2-typ_SF"/>
</dbReference>
<reference evidence="7 8" key="1">
    <citation type="submission" date="2016-09" db="EMBL/GenBank/DDBJ databases">
        <title>Extensive genetic diversity and differential bi-allelic expression allows diatom success in the polar Southern Ocean.</title>
        <authorList>
            <consortium name="DOE Joint Genome Institute"/>
            <person name="Mock T."/>
            <person name="Otillar R.P."/>
            <person name="Strauss J."/>
            <person name="Dupont C."/>
            <person name="Frickenhaus S."/>
            <person name="Maumus F."/>
            <person name="Mcmullan M."/>
            <person name="Sanges R."/>
            <person name="Schmutz J."/>
            <person name="Toseland A."/>
            <person name="Valas R."/>
            <person name="Veluchamy A."/>
            <person name="Ward B.J."/>
            <person name="Allen A."/>
            <person name="Barry K."/>
            <person name="Falciatore A."/>
            <person name="Ferrante M."/>
            <person name="Fortunato A.E."/>
            <person name="Gloeckner G."/>
            <person name="Gruber A."/>
            <person name="Hipkin R."/>
            <person name="Janech M."/>
            <person name="Kroth P."/>
            <person name="Leese F."/>
            <person name="Lindquist E."/>
            <person name="Lyon B.R."/>
            <person name="Martin J."/>
            <person name="Mayer C."/>
            <person name="Parker M."/>
            <person name="Quesneville H."/>
            <person name="Raymond J."/>
            <person name="Uhlig C."/>
            <person name="Valentin K.U."/>
            <person name="Worden A.Z."/>
            <person name="Armbrust E.V."/>
            <person name="Bowler C."/>
            <person name="Green B."/>
            <person name="Moulton V."/>
            <person name="Van Oosterhout C."/>
            <person name="Grigoriev I."/>
        </authorList>
    </citation>
    <scope>NUCLEOTIDE SEQUENCE [LARGE SCALE GENOMIC DNA]</scope>
    <source>
        <strain evidence="7 8">CCMP1102</strain>
    </source>
</reference>
<gene>
    <name evidence="7" type="ORF">FRACYDRAFT_236429</name>
</gene>
<protein>
    <recommendedName>
        <fullName evidence="6">Exoribonuclease phosphorolytic domain-containing protein</fullName>
    </recommendedName>
</protein>
<evidence type="ECO:0000259" key="6">
    <source>
        <dbReference type="Pfam" id="PF01138"/>
    </source>
</evidence>
<dbReference type="GO" id="GO:0000177">
    <property type="term" value="C:cytoplasmic exosome (RNase complex)"/>
    <property type="evidence" value="ECO:0007669"/>
    <property type="project" value="TreeGrafter"/>
</dbReference>
<evidence type="ECO:0000256" key="3">
    <source>
        <dbReference type="ARBA" id="ARBA00022552"/>
    </source>
</evidence>
<dbReference type="InterPro" id="IPR036345">
    <property type="entry name" value="ExoRNase_PH_dom2_sf"/>
</dbReference>
<dbReference type="GO" id="GO:0071051">
    <property type="term" value="P:poly(A)-dependent snoRNA 3'-end processing"/>
    <property type="evidence" value="ECO:0007669"/>
    <property type="project" value="TreeGrafter"/>
</dbReference>
<dbReference type="AlphaFoldDB" id="A0A1E7FQH7"/>
<dbReference type="GO" id="GO:0071028">
    <property type="term" value="P:nuclear mRNA surveillance"/>
    <property type="evidence" value="ECO:0007669"/>
    <property type="project" value="TreeGrafter"/>
</dbReference>
<dbReference type="GO" id="GO:0016075">
    <property type="term" value="P:rRNA catabolic process"/>
    <property type="evidence" value="ECO:0007669"/>
    <property type="project" value="TreeGrafter"/>
</dbReference>
<sequence>MNNEEDVGQVSVVIKSGMAENITYEYEIGKFITEILSSCIDVSIFPRCIIEVVLQIIQSDGSLLSCLLHAAVAALMDAGVDLLYLPVATTCLVRTTIAGNNKKINNNIWLDPTSAEEQEERDSSILVLVNEQRKPDSILGSHTVGPGVSLDELLACVQISSKACSAIPAFWRLAMEQKLNRESQTLWSR</sequence>
<evidence type="ECO:0000256" key="4">
    <source>
        <dbReference type="ARBA" id="ARBA00022835"/>
    </source>
</evidence>
<evidence type="ECO:0000256" key="5">
    <source>
        <dbReference type="ARBA" id="ARBA00023242"/>
    </source>
</evidence>
<dbReference type="InterPro" id="IPR027408">
    <property type="entry name" value="PNPase/RNase_PH_dom_sf"/>
</dbReference>
<dbReference type="GO" id="GO:0000176">
    <property type="term" value="C:nuclear exosome (RNase complex)"/>
    <property type="evidence" value="ECO:0007669"/>
    <property type="project" value="TreeGrafter"/>
</dbReference>
<comment type="subcellular location">
    <subcellularLocation>
        <location evidence="1">Nucleus</location>
    </subcellularLocation>
</comment>
<dbReference type="GO" id="GO:0034475">
    <property type="term" value="P:U4 snRNA 3'-end processing"/>
    <property type="evidence" value="ECO:0007669"/>
    <property type="project" value="TreeGrafter"/>
</dbReference>
<evidence type="ECO:0000313" key="8">
    <source>
        <dbReference type="Proteomes" id="UP000095751"/>
    </source>
</evidence>
<keyword evidence="8" id="KW-1185">Reference proteome</keyword>
<dbReference type="SUPFAM" id="SSF54211">
    <property type="entry name" value="Ribosomal protein S5 domain 2-like"/>
    <property type="match status" value="1"/>
</dbReference>
<dbReference type="KEGG" id="fcy:FRACYDRAFT_236429"/>
<dbReference type="InterPro" id="IPR001247">
    <property type="entry name" value="ExoRNase_PH_dom1"/>
</dbReference>
<dbReference type="PANTHER" id="PTHR11953">
    <property type="entry name" value="EXOSOME COMPLEX COMPONENT"/>
    <property type="match status" value="1"/>
</dbReference>
<evidence type="ECO:0000256" key="2">
    <source>
        <dbReference type="ARBA" id="ARBA00006678"/>
    </source>
</evidence>
<dbReference type="Proteomes" id="UP000095751">
    <property type="component" value="Unassembled WGS sequence"/>
</dbReference>
<dbReference type="GO" id="GO:0003723">
    <property type="term" value="F:RNA binding"/>
    <property type="evidence" value="ECO:0007669"/>
    <property type="project" value="TreeGrafter"/>
</dbReference>
<organism evidence="7 8">
    <name type="scientific">Fragilariopsis cylindrus CCMP1102</name>
    <dbReference type="NCBI Taxonomy" id="635003"/>
    <lineage>
        <taxon>Eukaryota</taxon>
        <taxon>Sar</taxon>
        <taxon>Stramenopiles</taxon>
        <taxon>Ochrophyta</taxon>
        <taxon>Bacillariophyta</taxon>
        <taxon>Bacillariophyceae</taxon>
        <taxon>Bacillariophycidae</taxon>
        <taxon>Bacillariales</taxon>
        <taxon>Bacillariaceae</taxon>
        <taxon>Fragilariopsis</taxon>
    </lineage>
</organism>
<keyword evidence="4" id="KW-0271">Exosome</keyword>
<evidence type="ECO:0000256" key="1">
    <source>
        <dbReference type="ARBA" id="ARBA00004123"/>
    </source>
</evidence>
<dbReference type="GO" id="GO:0006364">
    <property type="term" value="P:rRNA processing"/>
    <property type="evidence" value="ECO:0007669"/>
    <property type="project" value="UniProtKB-KW"/>
</dbReference>
<keyword evidence="3" id="KW-0698">rRNA processing</keyword>
<dbReference type="SUPFAM" id="SSF55666">
    <property type="entry name" value="Ribonuclease PH domain 2-like"/>
    <property type="match status" value="1"/>
</dbReference>
<keyword evidence="5" id="KW-0539">Nucleus</keyword>
<dbReference type="InParanoid" id="A0A1E7FQH7"/>
<dbReference type="EMBL" id="KV784355">
    <property type="protein sequence ID" value="OEU20355.1"/>
    <property type="molecule type" value="Genomic_DNA"/>
</dbReference>
<name>A0A1E7FQH7_9STRA</name>
<feature type="domain" description="Exoribonuclease phosphorolytic" evidence="6">
    <location>
        <begin position="24"/>
        <end position="80"/>
    </location>
</feature>
<dbReference type="OrthoDB" id="27298at2759"/>
<evidence type="ECO:0000313" key="7">
    <source>
        <dbReference type="EMBL" id="OEU20355.1"/>
    </source>
</evidence>
<proteinExistence type="inferred from homology"/>
<dbReference type="Gene3D" id="3.30.230.70">
    <property type="entry name" value="GHMP Kinase, N-terminal domain"/>
    <property type="match status" value="1"/>
</dbReference>
<comment type="similarity">
    <text evidence="2">Belongs to the RNase PH family.</text>
</comment>
<dbReference type="InterPro" id="IPR050080">
    <property type="entry name" value="RNase_PH"/>
</dbReference>
<dbReference type="Pfam" id="PF01138">
    <property type="entry name" value="RNase_PH"/>
    <property type="match status" value="1"/>
</dbReference>
<dbReference type="GO" id="GO:0005730">
    <property type="term" value="C:nucleolus"/>
    <property type="evidence" value="ECO:0007669"/>
    <property type="project" value="TreeGrafter"/>
</dbReference>
<accession>A0A1E7FQH7</accession>
<dbReference type="PANTHER" id="PTHR11953:SF1">
    <property type="entry name" value="EXOSOME COMPLEX COMPONENT RRP46"/>
    <property type="match status" value="1"/>
</dbReference>